<accession>X0XNU0</accession>
<dbReference type="Gene3D" id="2.130.10.130">
    <property type="entry name" value="Integrin alpha, N-terminal"/>
    <property type="match status" value="1"/>
</dbReference>
<feature type="non-terminal residue" evidence="1">
    <location>
        <position position="226"/>
    </location>
</feature>
<dbReference type="AlphaFoldDB" id="X0XNU0"/>
<gene>
    <name evidence="1" type="ORF">S01H1_55643</name>
</gene>
<comment type="caution">
    <text evidence="1">The sequence shown here is derived from an EMBL/GenBank/DDBJ whole genome shotgun (WGS) entry which is preliminary data.</text>
</comment>
<dbReference type="EMBL" id="BARS01036181">
    <property type="protein sequence ID" value="GAG26631.1"/>
    <property type="molecule type" value="Genomic_DNA"/>
</dbReference>
<dbReference type="InterPro" id="IPR028994">
    <property type="entry name" value="Integrin_alpha_N"/>
</dbReference>
<protein>
    <recommendedName>
        <fullName evidence="2">FG-GAP repeat protein</fullName>
    </recommendedName>
</protein>
<organism evidence="1">
    <name type="scientific">marine sediment metagenome</name>
    <dbReference type="NCBI Taxonomy" id="412755"/>
    <lineage>
        <taxon>unclassified sequences</taxon>
        <taxon>metagenomes</taxon>
        <taxon>ecological metagenomes</taxon>
    </lineage>
</organism>
<evidence type="ECO:0000313" key="1">
    <source>
        <dbReference type="EMBL" id="GAG26631.1"/>
    </source>
</evidence>
<reference evidence="1" key="1">
    <citation type="journal article" date="2014" name="Front. Microbiol.">
        <title>High frequency of phylogenetically diverse reductive dehalogenase-homologous genes in deep subseafloor sedimentary metagenomes.</title>
        <authorList>
            <person name="Kawai M."/>
            <person name="Futagami T."/>
            <person name="Toyoda A."/>
            <person name="Takaki Y."/>
            <person name="Nishi S."/>
            <person name="Hori S."/>
            <person name="Arai W."/>
            <person name="Tsubouchi T."/>
            <person name="Morono Y."/>
            <person name="Uchiyama I."/>
            <person name="Ito T."/>
            <person name="Fujiyama A."/>
            <person name="Inagaki F."/>
            <person name="Takami H."/>
        </authorList>
    </citation>
    <scope>NUCLEOTIDE SEQUENCE</scope>
    <source>
        <strain evidence="1">Expedition CK06-06</strain>
    </source>
</reference>
<dbReference type="SUPFAM" id="SSF69318">
    <property type="entry name" value="Integrin alpha N-terminal domain"/>
    <property type="match status" value="1"/>
</dbReference>
<sequence length="226" mass="23516">MTVSTRSDTSPQLHYYRNAGFGQFVLEQEVDLDQIAVDIAVGDVFVDGRLDLIALHDEGLFSVVPRFAQPFSTPISFESAGTDEIVVGRFNGDDYLDLATVSRPSILGTGSLGIHLNGTLPADLTSLVGSFALESGVLASSTLFPSPVTEFDSTQIGGAPGAVAAGDFNGDGIQDAAIVGMDNGNDGENVVISYGDGSGNLVPRQVIPLVTDFRGGPTPFITAGDF</sequence>
<name>X0XNU0_9ZZZZ</name>
<evidence type="ECO:0008006" key="2">
    <source>
        <dbReference type="Google" id="ProtNLM"/>
    </source>
</evidence>
<proteinExistence type="predicted"/>